<proteinExistence type="predicted"/>
<evidence type="ECO:0000313" key="3">
    <source>
        <dbReference type="Proteomes" id="UP000678499"/>
    </source>
</evidence>
<dbReference type="AlphaFoldDB" id="A0A7R9GLU9"/>
<dbReference type="Proteomes" id="UP000678499">
    <property type="component" value="Unassembled WGS sequence"/>
</dbReference>
<keyword evidence="3" id="KW-1185">Reference proteome</keyword>
<feature type="transmembrane region" description="Helical" evidence="1">
    <location>
        <begin position="6"/>
        <end position="24"/>
    </location>
</feature>
<evidence type="ECO:0000256" key="1">
    <source>
        <dbReference type="SAM" id="Phobius"/>
    </source>
</evidence>
<dbReference type="EMBL" id="CAJPEX010047494">
    <property type="protein sequence ID" value="CAG0926263.1"/>
    <property type="molecule type" value="Genomic_DNA"/>
</dbReference>
<keyword evidence="1" id="KW-0812">Transmembrane</keyword>
<keyword evidence="1" id="KW-0472">Membrane</keyword>
<dbReference type="OrthoDB" id="6381460at2759"/>
<sequence>MYLGIVLIGAAHGLIFLPVLLSFLGPKASLGKRQVLENLSKSSRAEIWTEVVLVPASSVTNAGFVPESP</sequence>
<protein>
    <submittedName>
        <fullName evidence="2">Uncharacterized protein</fullName>
    </submittedName>
</protein>
<name>A0A7R9GLU9_9CRUS</name>
<organism evidence="2">
    <name type="scientific">Notodromas monacha</name>
    <dbReference type="NCBI Taxonomy" id="399045"/>
    <lineage>
        <taxon>Eukaryota</taxon>
        <taxon>Metazoa</taxon>
        <taxon>Ecdysozoa</taxon>
        <taxon>Arthropoda</taxon>
        <taxon>Crustacea</taxon>
        <taxon>Oligostraca</taxon>
        <taxon>Ostracoda</taxon>
        <taxon>Podocopa</taxon>
        <taxon>Podocopida</taxon>
        <taxon>Cypridocopina</taxon>
        <taxon>Cypridoidea</taxon>
        <taxon>Cyprididae</taxon>
        <taxon>Notodromas</taxon>
    </lineage>
</organism>
<dbReference type="EMBL" id="OA929531">
    <property type="protein sequence ID" value="CAD7286111.1"/>
    <property type="molecule type" value="Genomic_DNA"/>
</dbReference>
<accession>A0A7R9GLU9</accession>
<reference evidence="2" key="1">
    <citation type="submission" date="2020-11" db="EMBL/GenBank/DDBJ databases">
        <authorList>
            <person name="Tran Van P."/>
        </authorList>
    </citation>
    <scope>NUCLEOTIDE SEQUENCE</scope>
</reference>
<gene>
    <name evidence="2" type="ORF">NMOB1V02_LOCUS13713</name>
</gene>
<keyword evidence="1" id="KW-1133">Transmembrane helix</keyword>
<evidence type="ECO:0000313" key="2">
    <source>
        <dbReference type="EMBL" id="CAD7286111.1"/>
    </source>
</evidence>